<comment type="caution">
    <text evidence="3">The sequence shown here is derived from an EMBL/GenBank/DDBJ whole genome shotgun (WGS) entry which is preliminary data.</text>
</comment>
<dbReference type="AlphaFoldDB" id="A0AAD8MYI4"/>
<evidence type="ECO:0000313" key="4">
    <source>
        <dbReference type="Proteomes" id="UP001237642"/>
    </source>
</evidence>
<reference evidence="3" key="1">
    <citation type="submission" date="2023-02" db="EMBL/GenBank/DDBJ databases">
        <title>Genome of toxic invasive species Heracleum sosnowskyi carries increased number of genes despite the absence of recent whole-genome duplications.</title>
        <authorList>
            <person name="Schelkunov M."/>
            <person name="Shtratnikova V."/>
            <person name="Makarenko M."/>
            <person name="Klepikova A."/>
            <person name="Omelchenko D."/>
            <person name="Novikova G."/>
            <person name="Obukhova E."/>
            <person name="Bogdanov V."/>
            <person name="Penin A."/>
            <person name="Logacheva M."/>
        </authorList>
    </citation>
    <scope>NUCLEOTIDE SEQUENCE</scope>
    <source>
        <strain evidence="3">Hsosn_3</strain>
        <tissue evidence="3">Leaf</tissue>
    </source>
</reference>
<evidence type="ECO:0000313" key="3">
    <source>
        <dbReference type="EMBL" id="KAK1389641.1"/>
    </source>
</evidence>
<evidence type="ECO:0000256" key="1">
    <source>
        <dbReference type="SAM" id="SignalP"/>
    </source>
</evidence>
<protein>
    <recommendedName>
        <fullName evidence="2">DUF5637 domain-containing protein</fullName>
    </recommendedName>
</protein>
<keyword evidence="4" id="KW-1185">Reference proteome</keyword>
<evidence type="ECO:0000259" key="2">
    <source>
        <dbReference type="Pfam" id="PF18687"/>
    </source>
</evidence>
<feature type="chain" id="PRO_5042143376" description="DUF5637 domain-containing protein" evidence="1">
    <location>
        <begin position="26"/>
        <end position="101"/>
    </location>
</feature>
<dbReference type="Proteomes" id="UP001237642">
    <property type="component" value="Unassembled WGS sequence"/>
</dbReference>
<dbReference type="InterPro" id="IPR041434">
    <property type="entry name" value="DUF5637"/>
</dbReference>
<organism evidence="3 4">
    <name type="scientific">Heracleum sosnowskyi</name>
    <dbReference type="NCBI Taxonomy" id="360622"/>
    <lineage>
        <taxon>Eukaryota</taxon>
        <taxon>Viridiplantae</taxon>
        <taxon>Streptophyta</taxon>
        <taxon>Embryophyta</taxon>
        <taxon>Tracheophyta</taxon>
        <taxon>Spermatophyta</taxon>
        <taxon>Magnoliopsida</taxon>
        <taxon>eudicotyledons</taxon>
        <taxon>Gunneridae</taxon>
        <taxon>Pentapetalae</taxon>
        <taxon>asterids</taxon>
        <taxon>campanulids</taxon>
        <taxon>Apiales</taxon>
        <taxon>Apiaceae</taxon>
        <taxon>Apioideae</taxon>
        <taxon>apioid superclade</taxon>
        <taxon>Tordylieae</taxon>
        <taxon>Tordyliinae</taxon>
        <taxon>Heracleum</taxon>
    </lineage>
</organism>
<dbReference type="EMBL" id="JAUIZM010000004">
    <property type="protein sequence ID" value="KAK1389641.1"/>
    <property type="molecule type" value="Genomic_DNA"/>
</dbReference>
<keyword evidence="1" id="KW-0732">Signal</keyword>
<gene>
    <name evidence="3" type="ORF">POM88_017819</name>
</gene>
<feature type="signal peptide" evidence="1">
    <location>
        <begin position="1"/>
        <end position="25"/>
    </location>
</feature>
<dbReference type="Pfam" id="PF18687">
    <property type="entry name" value="DUF5637"/>
    <property type="match status" value="1"/>
</dbReference>
<sequence>METKKFFMAFLALVLITTMASLASAETSSVETARSSEMIIRGADGLEYYNKSPLSTKFLPEKNDPVANCLPSGGWCFASPKDCCGNCGCLYPIGVCFGTGC</sequence>
<accession>A0AAD8MYI4</accession>
<name>A0AAD8MYI4_9APIA</name>
<reference evidence="3" key="2">
    <citation type="submission" date="2023-05" db="EMBL/GenBank/DDBJ databases">
        <authorList>
            <person name="Schelkunov M.I."/>
        </authorList>
    </citation>
    <scope>NUCLEOTIDE SEQUENCE</scope>
    <source>
        <strain evidence="3">Hsosn_3</strain>
        <tissue evidence="3">Leaf</tissue>
    </source>
</reference>
<proteinExistence type="predicted"/>
<feature type="domain" description="DUF5637" evidence="2">
    <location>
        <begin position="69"/>
        <end position="101"/>
    </location>
</feature>